<evidence type="ECO:0000313" key="6">
    <source>
        <dbReference type="Proteomes" id="UP000683925"/>
    </source>
</evidence>
<name>A0A8S1XA03_PAROT</name>
<reference evidence="5" key="1">
    <citation type="submission" date="2021-01" db="EMBL/GenBank/DDBJ databases">
        <authorList>
            <consortium name="Genoscope - CEA"/>
            <person name="William W."/>
        </authorList>
    </citation>
    <scope>NUCLEOTIDE SEQUENCE</scope>
</reference>
<proteinExistence type="predicted"/>
<evidence type="ECO:0000259" key="4">
    <source>
        <dbReference type="PROSITE" id="PS50042"/>
    </source>
</evidence>
<accession>A0A8S1XA03</accession>
<dbReference type="OMA" id="SIAQPRN"/>
<dbReference type="Pfam" id="PF07885">
    <property type="entry name" value="Ion_trans_2"/>
    <property type="match status" value="1"/>
</dbReference>
<dbReference type="PROSITE" id="PS50042">
    <property type="entry name" value="CNMP_BINDING_3"/>
    <property type="match status" value="1"/>
</dbReference>
<feature type="compositionally biased region" description="Low complexity" evidence="2">
    <location>
        <begin position="903"/>
        <end position="916"/>
    </location>
</feature>
<protein>
    <recommendedName>
        <fullName evidence="4">Cyclic nucleotide-binding domain-containing protein</fullName>
    </recommendedName>
</protein>
<dbReference type="GO" id="GO:0003254">
    <property type="term" value="P:regulation of membrane depolarization"/>
    <property type="evidence" value="ECO:0007669"/>
    <property type="project" value="TreeGrafter"/>
</dbReference>
<dbReference type="GO" id="GO:0005249">
    <property type="term" value="F:voltage-gated potassium channel activity"/>
    <property type="evidence" value="ECO:0007669"/>
    <property type="project" value="TreeGrafter"/>
</dbReference>
<dbReference type="CDD" id="cd00038">
    <property type="entry name" value="CAP_ED"/>
    <property type="match status" value="1"/>
</dbReference>
<feature type="transmembrane region" description="Helical" evidence="3">
    <location>
        <begin position="373"/>
        <end position="394"/>
    </location>
</feature>
<dbReference type="EMBL" id="CAJJDP010000115">
    <property type="protein sequence ID" value="CAD8197829.1"/>
    <property type="molecule type" value="Genomic_DNA"/>
</dbReference>
<feature type="coiled-coil region" evidence="1">
    <location>
        <begin position="693"/>
        <end position="724"/>
    </location>
</feature>
<dbReference type="Proteomes" id="UP000683925">
    <property type="component" value="Unassembled WGS sequence"/>
</dbReference>
<evidence type="ECO:0000256" key="3">
    <source>
        <dbReference type="SAM" id="Phobius"/>
    </source>
</evidence>
<dbReference type="SMART" id="SM00100">
    <property type="entry name" value="cNMP"/>
    <property type="match status" value="1"/>
</dbReference>
<feature type="region of interest" description="Disordered" evidence="2">
    <location>
        <begin position="889"/>
        <end position="916"/>
    </location>
</feature>
<feature type="transmembrane region" description="Helical" evidence="3">
    <location>
        <begin position="185"/>
        <end position="207"/>
    </location>
</feature>
<dbReference type="PANTHER" id="PTHR45689:SF5">
    <property type="entry name" value="I[[H]] CHANNEL, ISOFORM E"/>
    <property type="match status" value="1"/>
</dbReference>
<dbReference type="InterPro" id="IPR051413">
    <property type="entry name" value="K/Na_HCN_channel"/>
</dbReference>
<gene>
    <name evidence="5" type="ORF">POCTA_138.1.T1150097</name>
</gene>
<evidence type="ECO:0000256" key="2">
    <source>
        <dbReference type="SAM" id="MobiDB-lite"/>
    </source>
</evidence>
<feature type="transmembrane region" description="Helical" evidence="3">
    <location>
        <begin position="228"/>
        <end position="246"/>
    </location>
</feature>
<keyword evidence="3" id="KW-0812">Transmembrane</keyword>
<dbReference type="GO" id="GO:0098855">
    <property type="term" value="C:HCN channel complex"/>
    <property type="evidence" value="ECO:0007669"/>
    <property type="project" value="TreeGrafter"/>
</dbReference>
<organism evidence="5 6">
    <name type="scientific">Paramecium octaurelia</name>
    <dbReference type="NCBI Taxonomy" id="43137"/>
    <lineage>
        <taxon>Eukaryota</taxon>
        <taxon>Sar</taxon>
        <taxon>Alveolata</taxon>
        <taxon>Ciliophora</taxon>
        <taxon>Intramacronucleata</taxon>
        <taxon>Oligohymenophorea</taxon>
        <taxon>Peniculida</taxon>
        <taxon>Parameciidae</taxon>
        <taxon>Paramecium</taxon>
    </lineage>
</organism>
<dbReference type="GO" id="GO:0035725">
    <property type="term" value="P:sodium ion transmembrane transport"/>
    <property type="evidence" value="ECO:0007669"/>
    <property type="project" value="TreeGrafter"/>
</dbReference>
<dbReference type="AlphaFoldDB" id="A0A8S1XA03"/>
<evidence type="ECO:0000256" key="1">
    <source>
        <dbReference type="SAM" id="Coils"/>
    </source>
</evidence>
<dbReference type="Pfam" id="PF00027">
    <property type="entry name" value="cNMP_binding"/>
    <property type="match status" value="1"/>
</dbReference>
<dbReference type="InterPro" id="IPR013099">
    <property type="entry name" value="K_chnl_dom"/>
</dbReference>
<keyword evidence="3" id="KW-0472">Membrane</keyword>
<keyword evidence="6" id="KW-1185">Reference proteome</keyword>
<dbReference type="InterPro" id="IPR000595">
    <property type="entry name" value="cNMP-bd_dom"/>
</dbReference>
<feature type="region of interest" description="Disordered" evidence="2">
    <location>
        <begin position="830"/>
        <end position="855"/>
    </location>
</feature>
<feature type="transmembrane region" description="Helical" evidence="3">
    <location>
        <begin position="288"/>
        <end position="309"/>
    </location>
</feature>
<keyword evidence="3" id="KW-1133">Transmembrane helix</keyword>
<dbReference type="OrthoDB" id="432483at2759"/>
<dbReference type="PANTHER" id="PTHR45689">
    <property type="entry name" value="I[[H]] CHANNEL, ISOFORM E"/>
    <property type="match status" value="1"/>
</dbReference>
<evidence type="ECO:0000313" key="5">
    <source>
        <dbReference type="EMBL" id="CAD8197829.1"/>
    </source>
</evidence>
<feature type="domain" description="Cyclic nucleotide-binding" evidence="4">
    <location>
        <begin position="479"/>
        <end position="593"/>
    </location>
</feature>
<keyword evidence="1" id="KW-0175">Coiled coil</keyword>
<comment type="caution">
    <text evidence="5">The sequence shown here is derived from an EMBL/GenBank/DDBJ whole genome shotgun (WGS) entry which is preliminary data.</text>
</comment>
<feature type="transmembrane region" description="Helical" evidence="3">
    <location>
        <begin position="142"/>
        <end position="165"/>
    </location>
</feature>
<sequence>MSQKDSLQQPLIQEEESKTIILGDRSGTEMNMEQIVNDSAFEWGSTSHLEEENQVKVIPFVANETILYRRTLEKNNSKELNIFKRCFKGKKSSNQVTMAQIIDLRQKEIFKDYAYQTQKNGFLNGMSSCMGNLKVLEPDSRFYLYWQVLNSILVVEFFFQIPFMLAYQPLIDERKASHYQFYEEFSLYVGITIFMLDILLSFNIAFYKKGQLISGRKQIAINYLKSNFLLDLIPLLCLIRYRFLLFDEKKLGLEQFLFILKLYEVNKTSNMIKESLQLEPSKHAKYRLLTVMMTIIWLCHLFACLFFFVGRIQLEKNIGNVSWLNSCDVVTLNGGYEDMPISELHLYSFYWAVTTMISVGYGDVTPMNFWEVFVTVITQFISCIVFAYSVNAIWEMIYSQNESKQKFQKYVNAIQRFMVEHNVDRKLKARIDAYLVHLWQTEKARDHELEQAMILKLAPALREELIYQTLGKMLTQSNFFSCFSQDFLMELSQQIQQQYYAQEENIFLQGEETDDFPLYFLDKGQVEIFLDCEKRIKLHIMKKGIFGIIGFITGYKRTASARCLTYSVVYKLSRVAFLKLLEKYETDRQKFYEIRHNVLFNSDSQKLKLRCYICESRSHLAINCKKSLYLPIKEQVIYSTFNVQNNRQPCFKRKIVKQQFKALSHIRDVQVNAQAIKKYFQITTFNLDSNDEDDEYSSDVDDYEEEIENIKKIVEQEKEKAQMRQRGQWLADDNYEMKIDENRDNQSVELSDGLRKSSLNMKNSEEEQKKVKKKKKFQSFARLPLPKRVRTSSMSSLTPIQEQVKKVAKGQNYVFPNNVQVQRRKSKLFQGNEINDYQNEKIPSPDRATNNESKKQELIRKMKFLSIAQPRNKEVQQIIEELRTYIQSTQNNNQPPKIENELNSNANANGDANSDVDSQFSIDRMANYECYFQEENPEKVIRKYKKIFKERVKLRRTTLIRQQDD</sequence>